<name>A0A839UTF5_9GAMM</name>
<accession>A0A839UTF5</accession>
<evidence type="ECO:0000259" key="5">
    <source>
        <dbReference type="PROSITE" id="PS52004"/>
    </source>
</evidence>
<dbReference type="Pfam" id="PF02801">
    <property type="entry name" value="Ketoacyl-synt_C"/>
    <property type="match status" value="1"/>
</dbReference>
<dbReference type="PANTHER" id="PTHR11712">
    <property type="entry name" value="POLYKETIDE SYNTHASE-RELATED"/>
    <property type="match status" value="1"/>
</dbReference>
<dbReference type="Proteomes" id="UP000559987">
    <property type="component" value="Unassembled WGS sequence"/>
</dbReference>
<dbReference type="AlphaFoldDB" id="A0A839UTF5"/>
<feature type="domain" description="Ketosynthase family 3 (KS3)" evidence="5">
    <location>
        <begin position="2"/>
        <end position="387"/>
    </location>
</feature>
<dbReference type="InterPro" id="IPR020841">
    <property type="entry name" value="PKS_Beta-ketoAc_synthase_dom"/>
</dbReference>
<dbReference type="UniPathway" id="UPA00094"/>
<keyword evidence="3 4" id="KW-0808">Transferase</keyword>
<evidence type="ECO:0000313" key="7">
    <source>
        <dbReference type="Proteomes" id="UP000559987"/>
    </source>
</evidence>
<evidence type="ECO:0000256" key="3">
    <source>
        <dbReference type="ARBA" id="ARBA00022679"/>
    </source>
</evidence>
<sequence length="392" mass="40392">MTDPVYIHGMGLTSAMGEGLDAHRACLWQIGAPNLSVTDDYSPGRALPVGRVDDGWLPDLAHLPAHEQSRNNRLLWSAWQQLAPRWEQAAPDLSRVAVIIGTSTSGIGDNEADFAADSPQKPLYARQQIAAPARFLARQLGVSGPAYTLSTACTSGAKAIAAGRRLLQAGVVDWVIAGGADALCGLTVRGFGALDAMSDAPCNPMSVNRNGINIGEAAALFLLSRTPSELAVTGAGESSDAHHISAPDPEGVGAERALRAALADAALPAEAVGYINLHGTATQLNDKMEAHAIARVFPASVPCSSTKPFTGHTLGAAGALEAGICALALQGEQLPPHYWDGQADAALPPLNLVSARAASSGWAAGDRHVLSTSFAFGGNNIALLLSAVAKAE</sequence>
<dbReference type="EMBL" id="JACHXZ010000003">
    <property type="protein sequence ID" value="MBB3169246.1"/>
    <property type="molecule type" value="Genomic_DNA"/>
</dbReference>
<dbReference type="GO" id="GO:0004315">
    <property type="term" value="F:3-oxoacyl-[acyl-carrier-protein] synthase activity"/>
    <property type="evidence" value="ECO:0007669"/>
    <property type="project" value="UniProtKB-EC"/>
</dbReference>
<dbReference type="InterPro" id="IPR000794">
    <property type="entry name" value="Beta-ketoacyl_synthase"/>
</dbReference>
<dbReference type="Pfam" id="PF00109">
    <property type="entry name" value="ketoacyl-synt"/>
    <property type="match status" value="1"/>
</dbReference>
<dbReference type="GO" id="GO:0006633">
    <property type="term" value="P:fatty acid biosynthetic process"/>
    <property type="evidence" value="ECO:0007669"/>
    <property type="project" value="UniProtKB-UniPathway"/>
</dbReference>
<dbReference type="PANTHER" id="PTHR11712:SF320">
    <property type="entry name" value="BETA-KETOACYL SYNTHASE"/>
    <property type="match status" value="1"/>
</dbReference>
<evidence type="ECO:0000256" key="4">
    <source>
        <dbReference type="RuleBase" id="RU003694"/>
    </source>
</evidence>
<dbReference type="InterPro" id="IPR014031">
    <property type="entry name" value="Ketoacyl_synth_C"/>
</dbReference>
<evidence type="ECO:0000256" key="2">
    <source>
        <dbReference type="ARBA" id="ARBA00008467"/>
    </source>
</evidence>
<keyword evidence="6" id="KW-0012">Acyltransferase</keyword>
<dbReference type="SMART" id="SM00825">
    <property type="entry name" value="PKS_KS"/>
    <property type="match status" value="1"/>
</dbReference>
<evidence type="ECO:0000256" key="1">
    <source>
        <dbReference type="ARBA" id="ARBA00005194"/>
    </source>
</evidence>
<organism evidence="6 7">
    <name type="scientific">Simiduia aestuariiviva</name>
    <dbReference type="NCBI Taxonomy" id="1510459"/>
    <lineage>
        <taxon>Bacteria</taxon>
        <taxon>Pseudomonadati</taxon>
        <taxon>Pseudomonadota</taxon>
        <taxon>Gammaproteobacteria</taxon>
        <taxon>Cellvibrionales</taxon>
        <taxon>Cellvibrionaceae</taxon>
        <taxon>Simiduia</taxon>
    </lineage>
</organism>
<evidence type="ECO:0000313" key="6">
    <source>
        <dbReference type="EMBL" id="MBB3169246.1"/>
    </source>
</evidence>
<dbReference type="PROSITE" id="PS52004">
    <property type="entry name" value="KS3_2"/>
    <property type="match status" value="1"/>
</dbReference>
<dbReference type="InterPro" id="IPR018201">
    <property type="entry name" value="Ketoacyl_synth_AS"/>
</dbReference>
<comment type="pathway">
    <text evidence="1">Lipid metabolism; fatty acid biosynthesis.</text>
</comment>
<dbReference type="InterPro" id="IPR016039">
    <property type="entry name" value="Thiolase-like"/>
</dbReference>
<dbReference type="GO" id="GO:0005829">
    <property type="term" value="C:cytosol"/>
    <property type="evidence" value="ECO:0007669"/>
    <property type="project" value="TreeGrafter"/>
</dbReference>
<dbReference type="NCBIfam" id="NF006618">
    <property type="entry name" value="PRK09185.1"/>
    <property type="match status" value="1"/>
</dbReference>
<dbReference type="RefSeq" id="WP_183910727.1">
    <property type="nucleotide sequence ID" value="NZ_JACHXZ010000003.1"/>
</dbReference>
<dbReference type="EC" id="2.3.1.41" evidence="6"/>
<gene>
    <name evidence="6" type="ORF">FHS30_002454</name>
</gene>
<protein>
    <submittedName>
        <fullName evidence="6">3-oxoacyl-[acyl-carrier-protein] synthase-1</fullName>
        <ecNumber evidence="6">2.3.1.41</ecNumber>
    </submittedName>
</protein>
<reference evidence="6 7" key="1">
    <citation type="submission" date="2020-08" db="EMBL/GenBank/DDBJ databases">
        <title>Genomic Encyclopedia of Type Strains, Phase III (KMG-III): the genomes of soil and plant-associated and newly described type strains.</title>
        <authorList>
            <person name="Whitman W."/>
        </authorList>
    </citation>
    <scope>NUCLEOTIDE SEQUENCE [LARGE SCALE GENOMIC DNA]</scope>
    <source>
        <strain evidence="6 7">CECT 8571</strain>
    </source>
</reference>
<comment type="caution">
    <text evidence="6">The sequence shown here is derived from an EMBL/GenBank/DDBJ whole genome shotgun (WGS) entry which is preliminary data.</text>
</comment>
<dbReference type="SUPFAM" id="SSF53901">
    <property type="entry name" value="Thiolase-like"/>
    <property type="match status" value="2"/>
</dbReference>
<dbReference type="PROSITE" id="PS00606">
    <property type="entry name" value="KS3_1"/>
    <property type="match status" value="1"/>
</dbReference>
<keyword evidence="7" id="KW-1185">Reference proteome</keyword>
<proteinExistence type="inferred from homology"/>
<comment type="similarity">
    <text evidence="2 4">Belongs to the thiolase-like superfamily. Beta-ketoacyl-ACP synthases family.</text>
</comment>
<dbReference type="CDD" id="cd00834">
    <property type="entry name" value="KAS_I_II"/>
    <property type="match status" value="1"/>
</dbReference>
<dbReference type="InterPro" id="IPR014030">
    <property type="entry name" value="Ketoacyl_synth_N"/>
</dbReference>
<dbReference type="Gene3D" id="3.40.47.10">
    <property type="match status" value="1"/>
</dbReference>